<feature type="signal peptide" evidence="2">
    <location>
        <begin position="1"/>
        <end position="21"/>
    </location>
</feature>
<dbReference type="EMBL" id="GEEE01021650">
    <property type="protein sequence ID" value="JAP41575.1"/>
    <property type="molecule type" value="Transcribed_RNA"/>
</dbReference>
<proteinExistence type="predicted"/>
<evidence type="ECO:0000256" key="1">
    <source>
        <dbReference type="SAM" id="MobiDB-lite"/>
    </source>
</evidence>
<accession>A0A0X3NPK2</accession>
<keyword evidence="2" id="KW-0732">Signal</keyword>
<reference evidence="3" key="1">
    <citation type="submission" date="2016-01" db="EMBL/GenBank/DDBJ databases">
        <title>Reference transcriptome for the parasite Schistocephalus solidus: insights into the molecular evolution of parasitism.</title>
        <authorList>
            <person name="Hebert F.O."/>
            <person name="Grambauer S."/>
            <person name="Barber I."/>
            <person name="Landry C.R."/>
            <person name="Aubin-Horth N."/>
        </authorList>
    </citation>
    <scope>NUCLEOTIDE SEQUENCE</scope>
</reference>
<dbReference type="AlphaFoldDB" id="A0A0X3NPK2"/>
<feature type="region of interest" description="Disordered" evidence="1">
    <location>
        <begin position="196"/>
        <end position="216"/>
    </location>
</feature>
<feature type="compositionally biased region" description="Polar residues" evidence="1">
    <location>
        <begin position="197"/>
        <end position="209"/>
    </location>
</feature>
<evidence type="ECO:0000313" key="3">
    <source>
        <dbReference type="EMBL" id="JAP41575.1"/>
    </source>
</evidence>
<evidence type="ECO:0000256" key="2">
    <source>
        <dbReference type="SAM" id="SignalP"/>
    </source>
</evidence>
<protein>
    <submittedName>
        <fullName evidence="3">Uncharacterized protein</fullName>
    </submittedName>
</protein>
<sequence length="216" mass="23949">MRVFVCVCALFVLMELLNVRQWSTTSSPTTGSAEIRLLDTIQFRHFRQFIGDIIPGVAIETLTQATLVKVVTNEADATSQDEEPIKSAELYVLVGLTPSEDTTMTEQIHHCHANETVDIEDQSWSLCGCNLFYLEGVIHEGRCREVGASKVCKKAYPCVRIGDRLDPVTNTHDETASRFRGLHKFRRRETAVEGSGEVTSCGIQGTTETIPDGEQA</sequence>
<feature type="chain" id="PRO_5007050667" evidence="2">
    <location>
        <begin position="22"/>
        <end position="216"/>
    </location>
</feature>
<name>A0A0X3NPK2_SCHSO</name>
<organism evidence="3">
    <name type="scientific">Schistocephalus solidus</name>
    <name type="common">Tapeworm</name>
    <dbReference type="NCBI Taxonomy" id="70667"/>
    <lineage>
        <taxon>Eukaryota</taxon>
        <taxon>Metazoa</taxon>
        <taxon>Spiralia</taxon>
        <taxon>Lophotrochozoa</taxon>
        <taxon>Platyhelminthes</taxon>
        <taxon>Cestoda</taxon>
        <taxon>Eucestoda</taxon>
        <taxon>Diphyllobothriidea</taxon>
        <taxon>Diphyllobothriidae</taxon>
        <taxon>Schistocephalus</taxon>
    </lineage>
</organism>
<gene>
    <name evidence="3" type="ORF">TR154453</name>
</gene>